<keyword evidence="2" id="KW-1185">Reference proteome</keyword>
<gene>
    <name evidence="1" type="ORF">LTR77_005199</name>
</gene>
<dbReference type="RefSeq" id="XP_064659808.1">
    <property type="nucleotide sequence ID" value="XM_064802447.1"/>
</dbReference>
<accession>A0AAV9PFK6</accession>
<evidence type="ECO:0000313" key="2">
    <source>
        <dbReference type="Proteomes" id="UP001337655"/>
    </source>
</evidence>
<proteinExistence type="predicted"/>
<dbReference type="GeneID" id="89926543"/>
<reference evidence="1 2" key="1">
    <citation type="submission" date="2023-08" db="EMBL/GenBank/DDBJ databases">
        <title>Black Yeasts Isolated from many extreme environments.</title>
        <authorList>
            <person name="Coleine C."/>
            <person name="Stajich J.E."/>
            <person name="Selbmann L."/>
        </authorList>
    </citation>
    <scope>NUCLEOTIDE SEQUENCE [LARGE SCALE GENOMIC DNA]</scope>
    <source>
        <strain evidence="1 2">CCFEE 5935</strain>
    </source>
</reference>
<name>A0AAV9PFK6_9PEZI</name>
<dbReference type="EMBL" id="JAVRRT010000007">
    <property type="protein sequence ID" value="KAK5170610.1"/>
    <property type="molecule type" value="Genomic_DNA"/>
</dbReference>
<dbReference type="AlphaFoldDB" id="A0AAV9PFK6"/>
<organism evidence="1 2">
    <name type="scientific">Saxophila tyrrhenica</name>
    <dbReference type="NCBI Taxonomy" id="1690608"/>
    <lineage>
        <taxon>Eukaryota</taxon>
        <taxon>Fungi</taxon>
        <taxon>Dikarya</taxon>
        <taxon>Ascomycota</taxon>
        <taxon>Pezizomycotina</taxon>
        <taxon>Dothideomycetes</taxon>
        <taxon>Dothideomycetidae</taxon>
        <taxon>Mycosphaerellales</taxon>
        <taxon>Extremaceae</taxon>
        <taxon>Saxophila</taxon>
    </lineage>
</organism>
<evidence type="ECO:0000313" key="1">
    <source>
        <dbReference type="EMBL" id="KAK5170610.1"/>
    </source>
</evidence>
<dbReference type="Proteomes" id="UP001337655">
    <property type="component" value="Unassembled WGS sequence"/>
</dbReference>
<comment type="caution">
    <text evidence="1">The sequence shown here is derived from an EMBL/GenBank/DDBJ whole genome shotgun (WGS) entry which is preliminary data.</text>
</comment>
<protein>
    <submittedName>
        <fullName evidence="1">Uncharacterized protein</fullName>
    </submittedName>
</protein>
<sequence>MESTADVQPSESRLSNIVQLLQIVGPSSESHRCVAHVDTSKVRCMNIVDSSELTDAYAALRQLCAPAPTPTTPLKIRKQLKTIATNLICHDPKHQRQAWQIAHRWREALTSHTNGETCSPCPHVFLDTRPIQEEWPPRLWKNLAMLVIFAWLYGFSGWEMVAGLMALMAIGAGGIWVMDAVELGEWEDWFGEPGPCLGLF</sequence>